<gene>
    <name evidence="1" type="ORF">BW47_01705</name>
</gene>
<evidence type="ECO:0000313" key="1">
    <source>
        <dbReference type="EMBL" id="APT73385.1"/>
    </source>
</evidence>
<evidence type="ECO:0000313" key="2">
    <source>
        <dbReference type="Proteomes" id="UP000185490"/>
    </source>
</evidence>
<accession>A0ABN4UX85</accession>
<organism evidence="1 2">
    <name type="scientific">Thermosipho melanesiensis</name>
    <dbReference type="NCBI Taxonomy" id="46541"/>
    <lineage>
        <taxon>Bacteria</taxon>
        <taxon>Thermotogati</taxon>
        <taxon>Thermotogota</taxon>
        <taxon>Thermotogae</taxon>
        <taxon>Thermotogales</taxon>
        <taxon>Fervidobacteriaceae</taxon>
        <taxon>Thermosipho</taxon>
    </lineage>
</organism>
<proteinExistence type="predicted"/>
<sequence>MKKIVFLLLFFCVISFSLNVPHYIGKRDVVVEFEDLLGFFDGIPIPNKVINGLDFEDGAHSLRLVGSYQEFLFKVVVDTIPPTDVQFTIREPNFVIFERPVWEVNYKSRLSFFGKKFEKTTKRYDKLPLVVCSKDEAENLGGFLYIPPSVENITPLDSKTPVSGILGKNILLNSQSPYKIVGKVLIPENSVLFFEGGVELKSIGIGEIVSKGTVYIPDNVKFTGNIKFSVEGNGTFYIEGRQFDGEISSNGGSLLFLKNVELQDINLSKTNVVIVKNSTLRNLKVSHVGLLVLENSTITELDIKNTRSVIVNNVNTVNVNVEGLTSIDVFSINAETFTISDFSHITMVYSNVKRLSLKRGTYFRGKKNTFYFLRLEMYSIANVFGTNVGKVELIKSRCYNRLSEFGEVNKDSFSLLEDY</sequence>
<reference evidence="1 2" key="1">
    <citation type="submission" date="2014-02" db="EMBL/GenBank/DDBJ databases">
        <title>Diversity of Thermotogales isolates from hydrothermal vents.</title>
        <authorList>
            <person name="Haverkamp T.H.A."/>
            <person name="Lossouarn J."/>
            <person name="Geslin C."/>
            <person name="Nesbo C.L."/>
        </authorList>
    </citation>
    <scope>NUCLEOTIDE SEQUENCE [LARGE SCALE GENOMIC DNA]</scope>
    <source>
        <strain evidence="1 2">431</strain>
    </source>
</reference>
<dbReference type="Proteomes" id="UP000185490">
    <property type="component" value="Chromosome"/>
</dbReference>
<evidence type="ECO:0008006" key="3">
    <source>
        <dbReference type="Google" id="ProtNLM"/>
    </source>
</evidence>
<name>A0ABN4UX85_9BACT</name>
<protein>
    <recommendedName>
        <fullName evidence="3">Right handed beta helix domain-containing protein</fullName>
    </recommendedName>
</protein>
<dbReference type="EMBL" id="CP007389">
    <property type="protein sequence ID" value="APT73385.1"/>
    <property type="molecule type" value="Genomic_DNA"/>
</dbReference>
<keyword evidence="2" id="KW-1185">Reference proteome</keyword>
<dbReference type="RefSeq" id="WP_012056547.1">
    <property type="nucleotide sequence ID" value="NZ_CP007389.1"/>
</dbReference>